<proteinExistence type="predicted"/>
<dbReference type="Proteomes" id="UP000193144">
    <property type="component" value="Unassembled WGS sequence"/>
</dbReference>
<evidence type="ECO:0000256" key="1">
    <source>
        <dbReference type="SAM" id="MobiDB-lite"/>
    </source>
</evidence>
<name>A0A1Y1ZRV8_9PLEO</name>
<accession>A0A1Y1ZRV8</accession>
<comment type="caution">
    <text evidence="2">The sequence shown here is derived from an EMBL/GenBank/DDBJ whole genome shotgun (WGS) entry which is preliminary data.</text>
</comment>
<feature type="region of interest" description="Disordered" evidence="1">
    <location>
        <begin position="94"/>
        <end position="129"/>
    </location>
</feature>
<keyword evidence="3" id="KW-1185">Reference proteome</keyword>
<reference evidence="2 3" key="1">
    <citation type="submission" date="2016-07" db="EMBL/GenBank/DDBJ databases">
        <title>Pervasive Adenine N6-methylation of Active Genes in Fungi.</title>
        <authorList>
            <consortium name="DOE Joint Genome Institute"/>
            <person name="Mondo S.J."/>
            <person name="Dannebaum R.O."/>
            <person name="Kuo R.C."/>
            <person name="Labutti K."/>
            <person name="Haridas S."/>
            <person name="Kuo A."/>
            <person name="Salamov A."/>
            <person name="Ahrendt S.R."/>
            <person name="Lipzen A."/>
            <person name="Sullivan W."/>
            <person name="Andreopoulos W.B."/>
            <person name="Clum A."/>
            <person name="Lindquist E."/>
            <person name="Daum C."/>
            <person name="Ramamoorthy G.K."/>
            <person name="Gryganskyi A."/>
            <person name="Culley D."/>
            <person name="Magnuson J.K."/>
            <person name="James T.Y."/>
            <person name="O'Malley M.A."/>
            <person name="Stajich J.E."/>
            <person name="Spatafora J.W."/>
            <person name="Visel A."/>
            <person name="Grigoriev I.V."/>
        </authorList>
    </citation>
    <scope>NUCLEOTIDE SEQUENCE [LARGE SCALE GENOMIC DNA]</scope>
    <source>
        <strain evidence="2 3">CBS 115471</strain>
    </source>
</reference>
<feature type="compositionally biased region" description="Polar residues" evidence="1">
    <location>
        <begin position="108"/>
        <end position="123"/>
    </location>
</feature>
<protein>
    <submittedName>
        <fullName evidence="2">Uncharacterized protein</fullName>
    </submittedName>
</protein>
<organism evidence="2 3">
    <name type="scientific">Clohesyomyces aquaticus</name>
    <dbReference type="NCBI Taxonomy" id="1231657"/>
    <lineage>
        <taxon>Eukaryota</taxon>
        <taxon>Fungi</taxon>
        <taxon>Dikarya</taxon>
        <taxon>Ascomycota</taxon>
        <taxon>Pezizomycotina</taxon>
        <taxon>Dothideomycetes</taxon>
        <taxon>Pleosporomycetidae</taxon>
        <taxon>Pleosporales</taxon>
        <taxon>Lindgomycetaceae</taxon>
        <taxon>Clohesyomyces</taxon>
    </lineage>
</organism>
<sequence>MVVRCPSMRPLHGCGVRVGRAEFERLGCRGLETSVSHVDVEMQMRTRREHDERADQVLWGDGKRRVTPDEGTAQGSSPPRSYLSKFILAVESAETHAHHIHPSRLPKPSSTVQATRSCRTSKSSLHDMH</sequence>
<dbReference type="EMBL" id="MCFA01000050">
    <property type="protein sequence ID" value="ORY12545.1"/>
    <property type="molecule type" value="Genomic_DNA"/>
</dbReference>
<dbReference type="AlphaFoldDB" id="A0A1Y1ZRV8"/>
<evidence type="ECO:0000313" key="2">
    <source>
        <dbReference type="EMBL" id="ORY12545.1"/>
    </source>
</evidence>
<feature type="region of interest" description="Disordered" evidence="1">
    <location>
        <begin position="46"/>
        <end position="80"/>
    </location>
</feature>
<feature type="compositionally biased region" description="Basic and acidic residues" evidence="1">
    <location>
        <begin position="46"/>
        <end position="68"/>
    </location>
</feature>
<evidence type="ECO:0000313" key="3">
    <source>
        <dbReference type="Proteomes" id="UP000193144"/>
    </source>
</evidence>
<gene>
    <name evidence="2" type="ORF">BCR34DRAFT_298726</name>
</gene>